<evidence type="ECO:0000256" key="1">
    <source>
        <dbReference type="SAM" id="MobiDB-lite"/>
    </source>
</evidence>
<accession>A0A0G4N1L7</accession>
<keyword evidence="3" id="KW-1185">Reference proteome</keyword>
<dbReference type="EMBL" id="CVQH01026244">
    <property type="protein sequence ID" value="CRK40312.1"/>
    <property type="molecule type" value="Genomic_DNA"/>
</dbReference>
<proteinExistence type="predicted"/>
<organism evidence="2 3">
    <name type="scientific">Verticillium longisporum</name>
    <name type="common">Verticillium dahliae var. longisporum</name>
    <dbReference type="NCBI Taxonomy" id="100787"/>
    <lineage>
        <taxon>Eukaryota</taxon>
        <taxon>Fungi</taxon>
        <taxon>Dikarya</taxon>
        <taxon>Ascomycota</taxon>
        <taxon>Pezizomycotina</taxon>
        <taxon>Sordariomycetes</taxon>
        <taxon>Hypocreomycetidae</taxon>
        <taxon>Glomerellales</taxon>
        <taxon>Plectosphaerellaceae</taxon>
        <taxon>Verticillium</taxon>
    </lineage>
</organism>
<feature type="non-terminal residue" evidence="2">
    <location>
        <position position="1"/>
    </location>
</feature>
<dbReference type="AlphaFoldDB" id="A0A0G4N1L7"/>
<evidence type="ECO:0000313" key="2">
    <source>
        <dbReference type="EMBL" id="CRK40312.1"/>
    </source>
</evidence>
<feature type="region of interest" description="Disordered" evidence="1">
    <location>
        <begin position="1"/>
        <end position="20"/>
    </location>
</feature>
<dbReference type="Proteomes" id="UP000044602">
    <property type="component" value="Unassembled WGS sequence"/>
</dbReference>
<sequence>RLPRNPLPRLPALRLPPVPG</sequence>
<reference evidence="2 3" key="1">
    <citation type="submission" date="2015-05" db="EMBL/GenBank/DDBJ databases">
        <authorList>
            <person name="Wang D.B."/>
            <person name="Wang M."/>
        </authorList>
    </citation>
    <scope>NUCLEOTIDE SEQUENCE [LARGE SCALE GENOMIC DNA]</scope>
    <source>
        <strain evidence="2">VL1</strain>
    </source>
</reference>
<name>A0A0G4N1L7_VERLO</name>
<gene>
    <name evidence="2" type="ORF">BN1708_020707</name>
</gene>
<evidence type="ECO:0000313" key="3">
    <source>
        <dbReference type="Proteomes" id="UP000044602"/>
    </source>
</evidence>
<protein>
    <submittedName>
        <fullName evidence="2">Uncharacterized protein</fullName>
    </submittedName>
</protein>